<dbReference type="OrthoDB" id="5971339at2759"/>
<dbReference type="EMBL" id="RCHS01001247">
    <property type="protein sequence ID" value="RMX54524.1"/>
    <property type="molecule type" value="Genomic_DNA"/>
</dbReference>
<feature type="transmembrane region" description="Helical" evidence="2">
    <location>
        <begin position="444"/>
        <end position="463"/>
    </location>
</feature>
<feature type="transmembrane region" description="Helical" evidence="2">
    <location>
        <begin position="417"/>
        <end position="437"/>
    </location>
</feature>
<protein>
    <recommendedName>
        <fullName evidence="3">Major facilitator superfamily (MFS) profile domain-containing protein</fullName>
    </recommendedName>
</protein>
<evidence type="ECO:0000259" key="3">
    <source>
        <dbReference type="PROSITE" id="PS50850"/>
    </source>
</evidence>
<dbReference type="AlphaFoldDB" id="A0A3M6ULV7"/>
<feature type="transmembrane region" description="Helical" evidence="2">
    <location>
        <begin position="156"/>
        <end position="174"/>
    </location>
</feature>
<accession>A0A3M6ULV7</accession>
<feature type="transmembrane region" description="Helical" evidence="2">
    <location>
        <begin position="36"/>
        <end position="57"/>
    </location>
</feature>
<feature type="transmembrane region" description="Helical" evidence="2">
    <location>
        <begin position="186"/>
        <end position="205"/>
    </location>
</feature>
<comment type="caution">
    <text evidence="4">The sequence shown here is derived from an EMBL/GenBank/DDBJ whole genome shotgun (WGS) entry which is preliminary data.</text>
</comment>
<sequence>MYFSYGILYGFGSSCVFFVVLIILQRYFIKRRSFVTGLAVSGPGGGLLIMSPVIQALLNNTSWRMTFMFMAAIVFLTCILSCSFDPNVATRSEPEETQRNSERELQRSSCLNVSYLRNKEYLVYLVASSTVFLGVAIPIVHLGRYCQEHGIDRNKVAQMFFFNGLASTIFRAITGRLCDLGRNVPIWIMRFTVLVSGTLVILMTLSSTFYPLLACFVVYGMMDGAIASSMNILVLSTLSTKQKSQGIGFFHLCVAVTLVAGPPLGGFIADLQGSYNPAFYTAGSLQIFAVGILFLSHCGKNSYFQTTQIVVRKKKTIRCQKNDIRLRSSQAFMEGPEGDNFLLTKEVIKERRSGCNDFKRISRYLGECKQPDSPYAYFVCFCGFLCILIAIGCSYSYGLLFPVLLHEFKEGKAKTAWVGSLAYACGSLFGPVVGLLCDRFNHRTVGIAGGIISTMALLATSQAPNLTLMYFTFGVAFGFGNCCIFFVVLTIMPKYFIKRRSLATGLVLMGCGGGLIVMSPIIQALLTVSSWRITFIAMAGMLFVTCILSCSFDSKIGDNDKDSTDQDKKPNKLCSTLDFSYLRNKQFVIHLIGSITCFCGITVPLVHMAEYCQERGIDANRASMMYFWNGIVTVILRALTGSVCDRNKLYPRLIMQVAVFVAGATTILTTLTQSYTELLTCFVAYAVADGAIVTSMNILALAALSPKQRSQGFGFFHFCIAFALAVGPPFGGFLADFSGSYSLTFYVAGAFHVLAGCILLLSYCVSSPSVAQEHSKQLSPYEQCLIVDVVTVL</sequence>
<dbReference type="GO" id="GO:0016020">
    <property type="term" value="C:membrane"/>
    <property type="evidence" value="ECO:0007669"/>
    <property type="project" value="UniProtKB-SubCell"/>
</dbReference>
<feature type="transmembrane region" description="Helical" evidence="2">
    <location>
        <begin position="469"/>
        <end position="491"/>
    </location>
</feature>
<feature type="transmembrane region" description="Helical" evidence="2">
    <location>
        <begin position="375"/>
        <end position="397"/>
    </location>
</feature>
<feature type="transmembrane region" description="Helical" evidence="2">
    <location>
        <begin position="653"/>
        <end position="676"/>
    </location>
</feature>
<organism evidence="4 5">
    <name type="scientific">Pocillopora damicornis</name>
    <name type="common">Cauliflower coral</name>
    <name type="synonym">Millepora damicornis</name>
    <dbReference type="NCBI Taxonomy" id="46731"/>
    <lineage>
        <taxon>Eukaryota</taxon>
        <taxon>Metazoa</taxon>
        <taxon>Cnidaria</taxon>
        <taxon>Anthozoa</taxon>
        <taxon>Hexacorallia</taxon>
        <taxon>Scleractinia</taxon>
        <taxon>Astrocoeniina</taxon>
        <taxon>Pocilloporidae</taxon>
        <taxon>Pocillopora</taxon>
    </lineage>
</organism>
<dbReference type="GO" id="GO:0022857">
    <property type="term" value="F:transmembrane transporter activity"/>
    <property type="evidence" value="ECO:0007669"/>
    <property type="project" value="InterPro"/>
</dbReference>
<dbReference type="InterPro" id="IPR050327">
    <property type="entry name" value="Proton-linked_MCT"/>
</dbReference>
<comment type="subcellular location">
    <subcellularLocation>
        <location evidence="1">Membrane</location>
        <topology evidence="1">Multi-pass membrane protein</topology>
    </subcellularLocation>
</comment>
<feature type="transmembrane region" description="Helical" evidence="2">
    <location>
        <begin position="6"/>
        <end position="24"/>
    </location>
</feature>
<keyword evidence="5" id="KW-1185">Reference proteome</keyword>
<evidence type="ECO:0000256" key="1">
    <source>
        <dbReference type="ARBA" id="ARBA00004141"/>
    </source>
</evidence>
<dbReference type="InterPro" id="IPR011701">
    <property type="entry name" value="MFS"/>
</dbReference>
<feature type="domain" description="Major facilitator superfamily (MFS) profile" evidence="3">
    <location>
        <begin position="376"/>
        <end position="767"/>
    </location>
</feature>
<dbReference type="Pfam" id="PF07690">
    <property type="entry name" value="MFS_1"/>
    <property type="match status" value="2"/>
</dbReference>
<feature type="transmembrane region" description="Helical" evidence="2">
    <location>
        <begin position="211"/>
        <end position="235"/>
    </location>
</feature>
<dbReference type="CDD" id="cd17352">
    <property type="entry name" value="MFS_MCT_SLC16"/>
    <property type="match status" value="1"/>
</dbReference>
<dbReference type="Proteomes" id="UP000275408">
    <property type="component" value="Unassembled WGS sequence"/>
</dbReference>
<feature type="transmembrane region" description="Helical" evidence="2">
    <location>
        <begin position="741"/>
        <end position="765"/>
    </location>
</feature>
<feature type="transmembrane region" description="Helical" evidence="2">
    <location>
        <begin position="626"/>
        <end position="644"/>
    </location>
</feature>
<name>A0A3M6ULV7_POCDA</name>
<proteinExistence type="predicted"/>
<reference evidence="4 5" key="1">
    <citation type="journal article" date="2018" name="Sci. Rep.">
        <title>Comparative analysis of the Pocillopora damicornis genome highlights role of immune system in coral evolution.</title>
        <authorList>
            <person name="Cunning R."/>
            <person name="Bay R.A."/>
            <person name="Gillette P."/>
            <person name="Baker A.C."/>
            <person name="Traylor-Knowles N."/>
        </authorList>
    </citation>
    <scope>NUCLEOTIDE SEQUENCE [LARGE SCALE GENOMIC DNA]</scope>
    <source>
        <strain evidence="4">RSMAS</strain>
        <tissue evidence="4">Whole animal</tissue>
    </source>
</reference>
<dbReference type="PROSITE" id="PS50850">
    <property type="entry name" value="MFS"/>
    <property type="match status" value="2"/>
</dbReference>
<evidence type="ECO:0000313" key="5">
    <source>
        <dbReference type="Proteomes" id="UP000275408"/>
    </source>
</evidence>
<dbReference type="PANTHER" id="PTHR11360">
    <property type="entry name" value="MONOCARBOXYLATE TRANSPORTER"/>
    <property type="match status" value="1"/>
</dbReference>
<feature type="transmembrane region" description="Helical" evidence="2">
    <location>
        <begin position="121"/>
        <end position="144"/>
    </location>
</feature>
<dbReference type="InterPro" id="IPR036259">
    <property type="entry name" value="MFS_trans_sf"/>
</dbReference>
<feature type="transmembrane region" description="Helical" evidence="2">
    <location>
        <begin position="715"/>
        <end position="735"/>
    </location>
</feature>
<evidence type="ECO:0000313" key="4">
    <source>
        <dbReference type="EMBL" id="RMX54524.1"/>
    </source>
</evidence>
<feature type="transmembrane region" description="Helical" evidence="2">
    <location>
        <begin position="531"/>
        <end position="552"/>
    </location>
</feature>
<keyword evidence="2" id="KW-0472">Membrane</keyword>
<feature type="transmembrane region" description="Helical" evidence="2">
    <location>
        <begin position="682"/>
        <end position="703"/>
    </location>
</feature>
<dbReference type="Gene3D" id="1.20.1250.20">
    <property type="entry name" value="MFS general substrate transporter like domains"/>
    <property type="match status" value="4"/>
</dbReference>
<dbReference type="InterPro" id="IPR020846">
    <property type="entry name" value="MFS_dom"/>
</dbReference>
<feature type="transmembrane region" description="Helical" evidence="2">
    <location>
        <begin position="587"/>
        <end position="606"/>
    </location>
</feature>
<keyword evidence="2" id="KW-0812">Transmembrane</keyword>
<evidence type="ECO:0000256" key="2">
    <source>
        <dbReference type="SAM" id="Phobius"/>
    </source>
</evidence>
<gene>
    <name evidence="4" type="ORF">pdam_00004576</name>
</gene>
<feature type="transmembrane region" description="Helical" evidence="2">
    <location>
        <begin position="63"/>
        <end position="84"/>
    </location>
</feature>
<feature type="domain" description="Major facilitator superfamily (MFS) profile" evidence="3">
    <location>
        <begin position="1"/>
        <end position="301"/>
    </location>
</feature>
<keyword evidence="2" id="KW-1133">Transmembrane helix</keyword>
<dbReference type="SUPFAM" id="SSF103473">
    <property type="entry name" value="MFS general substrate transporter"/>
    <property type="match status" value="2"/>
</dbReference>
<feature type="transmembrane region" description="Helical" evidence="2">
    <location>
        <begin position="275"/>
        <end position="295"/>
    </location>
</feature>
<dbReference type="PANTHER" id="PTHR11360:SF251">
    <property type="entry name" value="MAJOR FACILITATOR SUPERFAMILY (MFS) PROFILE DOMAIN-CONTAINING PROTEIN"/>
    <property type="match status" value="1"/>
</dbReference>
<feature type="transmembrane region" description="Helical" evidence="2">
    <location>
        <begin position="247"/>
        <end position="269"/>
    </location>
</feature>
<feature type="transmembrane region" description="Helical" evidence="2">
    <location>
        <begin position="503"/>
        <end position="525"/>
    </location>
</feature>